<dbReference type="GeneID" id="45764347"/>
<evidence type="ECO:0000313" key="6">
    <source>
        <dbReference type="EMBL" id="KPG22382.1"/>
    </source>
</evidence>
<proteinExistence type="predicted"/>
<dbReference type="EMBL" id="LJFS01000068">
    <property type="protein sequence ID" value="KPG22382.1"/>
    <property type="molecule type" value="Genomic_DNA"/>
</dbReference>
<keyword evidence="1 5" id="KW-0489">Methyltransferase</keyword>
<dbReference type="GO" id="GO:0032259">
    <property type="term" value="P:methylation"/>
    <property type="evidence" value="ECO:0007669"/>
    <property type="project" value="UniProtKB-KW"/>
</dbReference>
<dbReference type="Proteomes" id="UP000037962">
    <property type="component" value="Unassembled WGS sequence"/>
</dbReference>
<dbReference type="OrthoDB" id="9805171at2"/>
<dbReference type="GO" id="GO:0008757">
    <property type="term" value="F:S-adenosylmethionine-dependent methyltransferase activity"/>
    <property type="evidence" value="ECO:0007669"/>
    <property type="project" value="InterPro"/>
</dbReference>
<feature type="domain" description="Methyltransferase type 11" evidence="4">
    <location>
        <begin position="53"/>
        <end position="146"/>
    </location>
</feature>
<dbReference type="InterPro" id="IPR029063">
    <property type="entry name" value="SAM-dependent_MTases_sf"/>
</dbReference>
<comment type="caution">
    <text evidence="5">The sequence shown here is derived from an EMBL/GenBank/DDBJ whole genome shotgun (WGS) entry which is preliminary data.</text>
</comment>
<evidence type="ECO:0000313" key="5">
    <source>
        <dbReference type="EMBL" id="KPG02575.1"/>
    </source>
</evidence>
<gene>
    <name evidence="5" type="ORF">AN908_27615</name>
    <name evidence="6" type="ORF">AN912_29070</name>
</gene>
<dbReference type="Gene3D" id="3.40.50.150">
    <property type="entry name" value="Vaccinia Virus protein VP39"/>
    <property type="match status" value="1"/>
</dbReference>
<protein>
    <submittedName>
        <fullName evidence="5">Methyltransferase</fullName>
    </submittedName>
</protein>
<evidence type="ECO:0000256" key="1">
    <source>
        <dbReference type="ARBA" id="ARBA00022603"/>
    </source>
</evidence>
<dbReference type="AlphaFoldDB" id="A0A7V8LJL7"/>
<dbReference type="PANTHER" id="PTHR43464:SF19">
    <property type="entry name" value="UBIQUINONE BIOSYNTHESIS O-METHYLTRANSFERASE, MITOCHONDRIAL"/>
    <property type="match status" value="1"/>
</dbReference>
<keyword evidence="8" id="KW-1185">Reference proteome</keyword>
<dbReference type="Pfam" id="PF08241">
    <property type="entry name" value="Methyltransf_11"/>
    <property type="match status" value="1"/>
</dbReference>
<dbReference type="CDD" id="cd02440">
    <property type="entry name" value="AdoMet_MTases"/>
    <property type="match status" value="1"/>
</dbReference>
<reference evidence="7 8" key="1">
    <citation type="submission" date="2015-09" db="EMBL/GenBank/DDBJ databases">
        <title>Genome Sequences of Mycobacterium immunogenum Isolates, Recuperated from a Chloraminated Drinking Water Distribution System Simulator Subjected to Episodes of Nitrification.</title>
        <authorList>
            <person name="Gomez-Alvarez V."/>
            <person name="Revetta R.P."/>
        </authorList>
    </citation>
    <scope>NUCLEOTIDE SEQUENCE [LARGE SCALE GENOMIC DNA]</scope>
    <source>
        <strain evidence="5 7">H008</strain>
        <strain evidence="6 8">H076</strain>
    </source>
</reference>
<dbReference type="SUPFAM" id="SSF53335">
    <property type="entry name" value="S-adenosyl-L-methionine-dependent methyltransferases"/>
    <property type="match status" value="1"/>
</dbReference>
<name>A0A7V8LJL7_9MYCO</name>
<accession>A0A7V8LJL7</accession>
<dbReference type="PANTHER" id="PTHR43464">
    <property type="entry name" value="METHYLTRANSFERASE"/>
    <property type="match status" value="1"/>
</dbReference>
<dbReference type="Proteomes" id="UP000037843">
    <property type="component" value="Unassembled WGS sequence"/>
</dbReference>
<sequence length="244" mass="27048">MDPAEHARHTREVYDRLAPVWSATTDDGPFNGMLERPALRSLIPRPLTGRTVLDAGCGSGAQCAWLLGEGADVTGVDLSPAMVDQARGRCGSAATLMVADLAEPLPFEARWFDGVTCSLTLHYLRDWRVPLASFARILRPGGWAVISLDHPFGAPLPDQRDGYFQSQLVSDTWTKADVEVTQHFWRRPLGQVADAFAEAGFLIERIAEPRPSAEAMRRFPTELQNVVDVPSFIVYRLRYSEVPE</sequence>
<dbReference type="RefSeq" id="WP_043077593.1">
    <property type="nucleotide sequence ID" value="NZ_CP011530.1"/>
</dbReference>
<evidence type="ECO:0000313" key="7">
    <source>
        <dbReference type="Proteomes" id="UP000037843"/>
    </source>
</evidence>
<organism evidence="5 7">
    <name type="scientific">Mycobacteroides immunogenum</name>
    <dbReference type="NCBI Taxonomy" id="83262"/>
    <lineage>
        <taxon>Bacteria</taxon>
        <taxon>Bacillati</taxon>
        <taxon>Actinomycetota</taxon>
        <taxon>Actinomycetes</taxon>
        <taxon>Mycobacteriales</taxon>
        <taxon>Mycobacteriaceae</taxon>
        <taxon>Mycobacteroides</taxon>
    </lineage>
</organism>
<evidence type="ECO:0000256" key="3">
    <source>
        <dbReference type="ARBA" id="ARBA00022691"/>
    </source>
</evidence>
<dbReference type="InterPro" id="IPR013216">
    <property type="entry name" value="Methyltransf_11"/>
</dbReference>
<keyword evidence="2 5" id="KW-0808">Transferase</keyword>
<evidence type="ECO:0000259" key="4">
    <source>
        <dbReference type="Pfam" id="PF08241"/>
    </source>
</evidence>
<dbReference type="EMBL" id="LJFO01000028">
    <property type="protein sequence ID" value="KPG02575.1"/>
    <property type="molecule type" value="Genomic_DNA"/>
</dbReference>
<evidence type="ECO:0000313" key="8">
    <source>
        <dbReference type="Proteomes" id="UP000037962"/>
    </source>
</evidence>
<keyword evidence="3" id="KW-0949">S-adenosyl-L-methionine</keyword>
<evidence type="ECO:0000256" key="2">
    <source>
        <dbReference type="ARBA" id="ARBA00022679"/>
    </source>
</evidence>